<dbReference type="Proteomes" id="UP000029781">
    <property type="component" value="Segment"/>
</dbReference>
<gene>
    <name evidence="1" type="ORF">crov345</name>
</gene>
<evidence type="ECO:0000313" key="1">
    <source>
        <dbReference type="EMBL" id="ADO67379.1"/>
    </source>
</evidence>
<name>E3T5B6_CROVB</name>
<reference evidence="1 2" key="1">
    <citation type="journal article" date="2010" name="Proc. Natl. Acad. Sci. U.S.A.">
        <title>Giant virus with a remarkable complement of genes infects marine zooplankton.</title>
        <authorList>
            <person name="Fischer M.G."/>
            <person name="Allen M.J."/>
            <person name="Wilson W.H."/>
            <person name="Suttle C.A."/>
        </authorList>
    </citation>
    <scope>NUCLEOTIDE SEQUENCE [LARGE SCALE GENOMIC DNA]</scope>
    <source>
        <strain evidence="1 2">BV-PW1</strain>
    </source>
</reference>
<dbReference type="EMBL" id="GU244497">
    <property type="protein sequence ID" value="ADO67379.1"/>
    <property type="molecule type" value="Genomic_DNA"/>
</dbReference>
<accession>E3T5B6</accession>
<evidence type="ECO:0000313" key="2">
    <source>
        <dbReference type="Proteomes" id="UP000029781"/>
    </source>
</evidence>
<dbReference type="RefSeq" id="YP_003969978.1">
    <property type="nucleotide sequence ID" value="NC_014637.1"/>
</dbReference>
<keyword evidence="2" id="KW-1185">Reference proteome</keyword>
<proteinExistence type="predicted"/>
<dbReference type="GeneID" id="9887748"/>
<protein>
    <submittedName>
        <fullName evidence="1">Uncharacterized protein</fullName>
    </submittedName>
</protein>
<dbReference type="KEGG" id="vg:9887748"/>
<organismHost>
    <name type="scientific">Cafeteria roenbergensis</name>
    <name type="common">Marine flagellate</name>
    <dbReference type="NCBI Taxonomy" id="33653"/>
</organismHost>
<organism evidence="1 2">
    <name type="scientific">Cafeteria roenbergensis virus (strain BV-PW1)</name>
    <name type="common">CroV</name>
    <dbReference type="NCBI Taxonomy" id="693272"/>
    <lineage>
        <taxon>Viruses</taxon>
        <taxon>Varidnaviria</taxon>
        <taxon>Bamfordvirae</taxon>
        <taxon>Nucleocytoviricota</taxon>
        <taxon>Megaviricetes</taxon>
        <taxon>Imitervirales</taxon>
        <taxon>Mimiviridae</taxon>
        <taxon>Aliimimivirinae</taxon>
        <taxon>Rheavirus</taxon>
        <taxon>Rheavirus sinusmexicani</taxon>
    </lineage>
</organism>
<dbReference type="OrthoDB" id="250at10239"/>
<sequence>MIYLMKKIFVTFGNNKFKNSRERIVKEATNLNIFDECFYKSENFLNNTEFKNIINKLPTTLGTGRGFYWYMWKPFIIYKTLENLEVNDILFYCDAGMTIKNNTDVINKFNNIIKVCSNKNECSTGIITFITTGNPQDRLEYMYNQMDVFNYFNVQKNNRITHTQQIQAGVICICKNKESMKIIKEWYNLIFSNPELFIGDSRVYKHKHSPELIGYRDHRHDQSIWSIISKLNNVTIFNHNSNPIYQSHKRH</sequence>